<organism evidence="7 8">
    <name type="scientific">Asanoa hainanensis</name>
    <dbReference type="NCBI Taxonomy" id="560556"/>
    <lineage>
        <taxon>Bacteria</taxon>
        <taxon>Bacillati</taxon>
        <taxon>Actinomycetota</taxon>
        <taxon>Actinomycetes</taxon>
        <taxon>Micromonosporales</taxon>
        <taxon>Micromonosporaceae</taxon>
        <taxon>Asanoa</taxon>
    </lineage>
</organism>
<keyword evidence="8" id="KW-1185">Reference proteome</keyword>
<keyword evidence="3" id="KW-0347">Helicase</keyword>
<dbReference type="Pfam" id="PF00580">
    <property type="entry name" value="UvrD-helicase"/>
    <property type="match status" value="1"/>
</dbReference>
<dbReference type="GO" id="GO:0000725">
    <property type="term" value="P:recombinational repair"/>
    <property type="evidence" value="ECO:0007669"/>
    <property type="project" value="TreeGrafter"/>
</dbReference>
<evidence type="ECO:0000256" key="3">
    <source>
        <dbReference type="ARBA" id="ARBA00022806"/>
    </source>
</evidence>
<evidence type="ECO:0000259" key="6">
    <source>
        <dbReference type="Pfam" id="PF00580"/>
    </source>
</evidence>
<sequence>MPAVRTQEIAAEQQVVDRIHQRLDVLREQARALEGEGHQRATTRSATGLVERDAIVHRAATRMHELDSEADGLVFGRLDFTDGDTYHIGRLGVRDGIEPLLVDWRAPAAAPFYRATTGDPLGVVRRRVIFCRGERVVDLDDDLLSPEATAAGDLRVLGEGALLAALRRSRGPHMRDIVTTIQREQDEAIRAPARGVTLITGGPGTGKTQVALHRAAYLLYTDRGRFTGGRILVVGPSTVFTDYIGRVLPSLGEDSVHLRAIGELFDGVTATRRDRAEVARIKGSEHMREVLTELMWQTPPGAPDKLRIVYAGQVLTIGAGDLSAARTRVRARCEADGTLPNSARRAAAAVLLDELWSTVDADHLDRELFLYEVGDRSEFQRFLRAWWPPLTPTAVLAWLADPSRVAGPDAETLSASYGDGFSVDDVPLLDELTGLLGDPPPPPRAPKPEWQLRELTTERRLGETFVLSCGLQEGWELYAPGLATPMALAGPGIDNDAAGLAQRWAEAVILREGHQVVGWTDGFDPHGEEGYVPVLAEPLPVAETDDTPVEEPYLHVIVDEAQDLSPMECRMIARRAAYASMTIVGDLGQATHPLAADSWADLVSRLGKHEVRALDLHTGYRVPQTIADYAARALAPGIEPTRSYQPGGKLEVRQVDDLAAAAREEITRMPAEATVAVIAADNLAQTLGAIPGATVVPASMVKGLEYDHVIVLEPGEIVAAEPRGLARLYVTLTRAVAGLVVLHREPLPAELVLGVGAGVVAGDAGAVAADVGGAPLAAGGLGQEQHRAGGVGASA</sequence>
<keyword evidence="1" id="KW-0547">Nucleotide-binding</keyword>
<gene>
    <name evidence="7" type="ORF">SAMN05421812_1294</name>
</gene>
<dbReference type="InterPro" id="IPR027417">
    <property type="entry name" value="P-loop_NTPase"/>
</dbReference>
<evidence type="ECO:0000256" key="5">
    <source>
        <dbReference type="SAM" id="Coils"/>
    </source>
</evidence>
<dbReference type="SUPFAM" id="SSF52540">
    <property type="entry name" value="P-loop containing nucleoside triphosphate hydrolases"/>
    <property type="match status" value="1"/>
</dbReference>
<dbReference type="GO" id="GO:0043138">
    <property type="term" value="F:3'-5' DNA helicase activity"/>
    <property type="evidence" value="ECO:0007669"/>
    <property type="project" value="TreeGrafter"/>
</dbReference>
<dbReference type="GO" id="GO:0005524">
    <property type="term" value="F:ATP binding"/>
    <property type="evidence" value="ECO:0007669"/>
    <property type="project" value="UniProtKB-KW"/>
</dbReference>
<accession>A0A239PHX3</accession>
<dbReference type="Proteomes" id="UP000198362">
    <property type="component" value="Unassembled WGS sequence"/>
</dbReference>
<keyword evidence="5" id="KW-0175">Coiled coil</keyword>
<dbReference type="GO" id="GO:0016787">
    <property type="term" value="F:hydrolase activity"/>
    <property type="evidence" value="ECO:0007669"/>
    <property type="project" value="UniProtKB-KW"/>
</dbReference>
<evidence type="ECO:0000313" key="8">
    <source>
        <dbReference type="Proteomes" id="UP000198362"/>
    </source>
</evidence>
<name>A0A239PHX3_9ACTN</name>
<proteinExistence type="predicted"/>
<evidence type="ECO:0000313" key="7">
    <source>
        <dbReference type="EMBL" id="SNT65909.1"/>
    </source>
</evidence>
<dbReference type="EMBL" id="FZPH01000029">
    <property type="protein sequence ID" value="SNT65909.1"/>
    <property type="molecule type" value="Genomic_DNA"/>
</dbReference>
<feature type="domain" description="UvrD-like helicase ATP-binding" evidence="6">
    <location>
        <begin position="183"/>
        <end position="223"/>
    </location>
</feature>
<evidence type="ECO:0000256" key="2">
    <source>
        <dbReference type="ARBA" id="ARBA00022801"/>
    </source>
</evidence>
<dbReference type="InterPro" id="IPR000212">
    <property type="entry name" value="DNA_helicase_UvrD/REP"/>
</dbReference>
<evidence type="ECO:0000256" key="4">
    <source>
        <dbReference type="ARBA" id="ARBA00022840"/>
    </source>
</evidence>
<protein>
    <submittedName>
        <fullName evidence="7">Part of AAA domain-containing protein</fullName>
    </submittedName>
</protein>
<dbReference type="PANTHER" id="PTHR11070">
    <property type="entry name" value="UVRD / RECB / PCRA DNA HELICASE FAMILY MEMBER"/>
    <property type="match status" value="1"/>
</dbReference>
<dbReference type="GO" id="GO:0005829">
    <property type="term" value="C:cytosol"/>
    <property type="evidence" value="ECO:0007669"/>
    <property type="project" value="TreeGrafter"/>
</dbReference>
<dbReference type="InterPro" id="IPR014016">
    <property type="entry name" value="UvrD-like_ATP-bd"/>
</dbReference>
<dbReference type="Gene3D" id="3.40.50.300">
    <property type="entry name" value="P-loop containing nucleotide triphosphate hydrolases"/>
    <property type="match status" value="3"/>
</dbReference>
<dbReference type="AlphaFoldDB" id="A0A239PHX3"/>
<dbReference type="PANTHER" id="PTHR11070:SF45">
    <property type="entry name" value="DNA 3'-5' HELICASE"/>
    <property type="match status" value="1"/>
</dbReference>
<keyword evidence="4" id="KW-0067">ATP-binding</keyword>
<keyword evidence="2" id="KW-0378">Hydrolase</keyword>
<reference evidence="7 8" key="1">
    <citation type="submission" date="2017-06" db="EMBL/GenBank/DDBJ databases">
        <authorList>
            <person name="Kim H.J."/>
            <person name="Triplett B.A."/>
        </authorList>
    </citation>
    <scope>NUCLEOTIDE SEQUENCE [LARGE SCALE GENOMIC DNA]</scope>
    <source>
        <strain evidence="7 8">CGMCC 4.5593</strain>
    </source>
</reference>
<dbReference type="RefSeq" id="WP_245871439.1">
    <property type="nucleotide sequence ID" value="NZ_FZPH01000029.1"/>
</dbReference>
<feature type="coiled-coil region" evidence="5">
    <location>
        <begin position="9"/>
        <end position="36"/>
    </location>
</feature>
<evidence type="ECO:0000256" key="1">
    <source>
        <dbReference type="ARBA" id="ARBA00022741"/>
    </source>
</evidence>
<dbReference type="GO" id="GO:0003677">
    <property type="term" value="F:DNA binding"/>
    <property type="evidence" value="ECO:0007669"/>
    <property type="project" value="InterPro"/>
</dbReference>